<keyword evidence="1" id="KW-1133">Transmembrane helix</keyword>
<dbReference type="Proteomes" id="UP001341840">
    <property type="component" value="Unassembled WGS sequence"/>
</dbReference>
<name>A0ABU6QVH8_9FABA</name>
<gene>
    <name evidence="2" type="ORF">PIB30_092673</name>
</gene>
<sequence>MPVMDLGRLSPISGTDASNLRERNVHVSRVDCLLRAQVLSLGWLPSPRLRHQPINPVPSLMIPVHLSLRSFFGSLSTLWFVTAVTIAFVLSSRVQRVKTRHQKPPDAPSRAAKRSLVDLLRFSSRSFSSRSIYGATHRSRSCHVSFTKPSSLTRAVLINVPDHATCRHPASFPDPFG</sequence>
<keyword evidence="3" id="KW-1185">Reference proteome</keyword>
<proteinExistence type="predicted"/>
<dbReference type="EMBL" id="JASCZI010001928">
    <property type="protein sequence ID" value="MED6115646.1"/>
    <property type="molecule type" value="Genomic_DNA"/>
</dbReference>
<evidence type="ECO:0000313" key="3">
    <source>
        <dbReference type="Proteomes" id="UP001341840"/>
    </source>
</evidence>
<accession>A0ABU6QVH8</accession>
<reference evidence="2 3" key="1">
    <citation type="journal article" date="2023" name="Plants (Basel)">
        <title>Bridging the Gap: Combining Genomics and Transcriptomics Approaches to Understand Stylosanthes scabra, an Orphan Legume from the Brazilian Caatinga.</title>
        <authorList>
            <person name="Ferreira-Neto J.R.C."/>
            <person name="da Silva M.D."/>
            <person name="Binneck E."/>
            <person name="de Melo N.F."/>
            <person name="da Silva R.H."/>
            <person name="de Melo A.L.T.M."/>
            <person name="Pandolfi V."/>
            <person name="Bustamante F.O."/>
            <person name="Brasileiro-Vidal A.C."/>
            <person name="Benko-Iseppon A.M."/>
        </authorList>
    </citation>
    <scope>NUCLEOTIDE SEQUENCE [LARGE SCALE GENOMIC DNA]</scope>
    <source>
        <tissue evidence="2">Leaves</tissue>
    </source>
</reference>
<keyword evidence="1" id="KW-0472">Membrane</keyword>
<organism evidence="2 3">
    <name type="scientific">Stylosanthes scabra</name>
    <dbReference type="NCBI Taxonomy" id="79078"/>
    <lineage>
        <taxon>Eukaryota</taxon>
        <taxon>Viridiplantae</taxon>
        <taxon>Streptophyta</taxon>
        <taxon>Embryophyta</taxon>
        <taxon>Tracheophyta</taxon>
        <taxon>Spermatophyta</taxon>
        <taxon>Magnoliopsida</taxon>
        <taxon>eudicotyledons</taxon>
        <taxon>Gunneridae</taxon>
        <taxon>Pentapetalae</taxon>
        <taxon>rosids</taxon>
        <taxon>fabids</taxon>
        <taxon>Fabales</taxon>
        <taxon>Fabaceae</taxon>
        <taxon>Papilionoideae</taxon>
        <taxon>50 kb inversion clade</taxon>
        <taxon>dalbergioids sensu lato</taxon>
        <taxon>Dalbergieae</taxon>
        <taxon>Pterocarpus clade</taxon>
        <taxon>Stylosanthes</taxon>
    </lineage>
</organism>
<protein>
    <submittedName>
        <fullName evidence="2">Uncharacterized protein</fullName>
    </submittedName>
</protein>
<keyword evidence="1" id="KW-0812">Transmembrane</keyword>
<feature type="transmembrane region" description="Helical" evidence="1">
    <location>
        <begin position="71"/>
        <end position="90"/>
    </location>
</feature>
<comment type="caution">
    <text evidence="2">The sequence shown here is derived from an EMBL/GenBank/DDBJ whole genome shotgun (WGS) entry which is preliminary data.</text>
</comment>
<evidence type="ECO:0000256" key="1">
    <source>
        <dbReference type="SAM" id="Phobius"/>
    </source>
</evidence>
<evidence type="ECO:0000313" key="2">
    <source>
        <dbReference type="EMBL" id="MED6115646.1"/>
    </source>
</evidence>